<dbReference type="EMBL" id="JARJCN010000011">
    <property type="protein sequence ID" value="KAJ7096561.1"/>
    <property type="molecule type" value="Genomic_DNA"/>
</dbReference>
<evidence type="ECO:0000313" key="1">
    <source>
        <dbReference type="EMBL" id="KAJ7096561.1"/>
    </source>
</evidence>
<reference evidence="1" key="1">
    <citation type="submission" date="2023-03" db="EMBL/GenBank/DDBJ databases">
        <title>Massive genome expansion in bonnet fungi (Mycena s.s.) driven by repeated elements and novel gene families across ecological guilds.</title>
        <authorList>
            <consortium name="Lawrence Berkeley National Laboratory"/>
            <person name="Harder C.B."/>
            <person name="Miyauchi S."/>
            <person name="Viragh M."/>
            <person name="Kuo A."/>
            <person name="Thoen E."/>
            <person name="Andreopoulos B."/>
            <person name="Lu D."/>
            <person name="Skrede I."/>
            <person name="Drula E."/>
            <person name="Henrissat B."/>
            <person name="Morin E."/>
            <person name="Kohler A."/>
            <person name="Barry K."/>
            <person name="LaButti K."/>
            <person name="Morin E."/>
            <person name="Salamov A."/>
            <person name="Lipzen A."/>
            <person name="Mereny Z."/>
            <person name="Hegedus B."/>
            <person name="Baldrian P."/>
            <person name="Stursova M."/>
            <person name="Weitz H."/>
            <person name="Taylor A."/>
            <person name="Grigoriev I.V."/>
            <person name="Nagy L.G."/>
            <person name="Martin F."/>
            <person name="Kauserud H."/>
        </authorList>
    </citation>
    <scope>NUCLEOTIDE SEQUENCE</scope>
    <source>
        <strain evidence="1">CBHHK173m</strain>
    </source>
</reference>
<proteinExistence type="predicted"/>
<evidence type="ECO:0000313" key="2">
    <source>
        <dbReference type="Proteomes" id="UP001222325"/>
    </source>
</evidence>
<dbReference type="AlphaFoldDB" id="A0AAD6UCM9"/>
<comment type="caution">
    <text evidence="1">The sequence shown here is derived from an EMBL/GenBank/DDBJ whole genome shotgun (WGS) entry which is preliminary data.</text>
</comment>
<organism evidence="1 2">
    <name type="scientific">Mycena belliarum</name>
    <dbReference type="NCBI Taxonomy" id="1033014"/>
    <lineage>
        <taxon>Eukaryota</taxon>
        <taxon>Fungi</taxon>
        <taxon>Dikarya</taxon>
        <taxon>Basidiomycota</taxon>
        <taxon>Agaricomycotina</taxon>
        <taxon>Agaricomycetes</taxon>
        <taxon>Agaricomycetidae</taxon>
        <taxon>Agaricales</taxon>
        <taxon>Marasmiineae</taxon>
        <taxon>Mycenaceae</taxon>
        <taxon>Mycena</taxon>
    </lineage>
</organism>
<dbReference type="Proteomes" id="UP001222325">
    <property type="component" value="Unassembled WGS sequence"/>
</dbReference>
<name>A0AAD6UCM9_9AGAR</name>
<accession>A0AAD6UCM9</accession>
<keyword evidence="2" id="KW-1185">Reference proteome</keyword>
<gene>
    <name evidence="1" type="ORF">B0H15DRAFT_962595</name>
</gene>
<protein>
    <submittedName>
        <fullName evidence="1">Uncharacterized protein</fullName>
    </submittedName>
</protein>
<sequence>MSGNPNTIVVLGPSPESYYVGHGRRHFVQNMSPSFTNHAKTGLNISMTLFTSMSKDGQTWVNHNIATDKFHFNADINQDIKDHLSGLNGKFASDFVSFPDSDNPGHYFVKGKDDGAWNAVLPNYFIEELSKMQREVENFDLGLTGILFGMGKTHICLFKGGFTADLDDEYITSTDHPLYKVLLQYNDSGYCIERGSTLCLYDSRYFFLKFKKPGESTYNLSWNLPPAIAQKLAELKETAQKPEEQMALMQEDQMWMQVAQARINSQMQNSKVLSDMMVRAGLSIYAAASGGTVVETTRW</sequence>